<keyword evidence="2 7" id="KW-0812">Transmembrane</keyword>
<evidence type="ECO:0000256" key="1">
    <source>
        <dbReference type="ARBA" id="ARBA00004127"/>
    </source>
</evidence>
<evidence type="ECO:0000256" key="4">
    <source>
        <dbReference type="ARBA" id="ARBA00023002"/>
    </source>
</evidence>
<keyword evidence="5" id="KW-0443">Lipid metabolism</keyword>
<organism evidence="9 10">
    <name type="scientific">Nitrospira defluvii</name>
    <dbReference type="NCBI Taxonomy" id="330214"/>
    <lineage>
        <taxon>Bacteria</taxon>
        <taxon>Pseudomonadati</taxon>
        <taxon>Nitrospirota</taxon>
        <taxon>Nitrospiria</taxon>
        <taxon>Nitrospirales</taxon>
        <taxon>Nitrospiraceae</taxon>
        <taxon>Nitrospira</taxon>
    </lineage>
</organism>
<dbReference type="Proteomes" id="UP000675880">
    <property type="component" value="Unassembled WGS sequence"/>
</dbReference>
<evidence type="ECO:0000313" key="10">
    <source>
        <dbReference type="Proteomes" id="UP000675880"/>
    </source>
</evidence>
<keyword evidence="6 7" id="KW-0472">Membrane</keyword>
<accession>A0ABN7M7D9</accession>
<evidence type="ECO:0000313" key="9">
    <source>
        <dbReference type="EMBL" id="CAE6789310.1"/>
    </source>
</evidence>
<keyword evidence="4" id="KW-0560">Oxidoreductase</keyword>
<comment type="subcellular location">
    <subcellularLocation>
        <location evidence="1">Endomembrane system</location>
        <topology evidence="1">Multi-pass membrane protein</topology>
    </subcellularLocation>
</comment>
<proteinExistence type="predicted"/>
<dbReference type="InterPro" id="IPR006694">
    <property type="entry name" value="Fatty_acid_hydroxylase"/>
</dbReference>
<dbReference type="Pfam" id="PF04116">
    <property type="entry name" value="FA_hydroxylase"/>
    <property type="match status" value="1"/>
</dbReference>
<name>A0ABN7M7D9_9BACT</name>
<reference evidence="9 10" key="1">
    <citation type="submission" date="2021-02" db="EMBL/GenBank/DDBJ databases">
        <authorList>
            <person name="Han P."/>
        </authorList>
    </citation>
    <scope>NUCLEOTIDE SEQUENCE [LARGE SCALE GENOMIC DNA]</scope>
    <source>
        <strain evidence="9">Candidatus Nitrospira sp. ZN2</strain>
    </source>
</reference>
<evidence type="ECO:0000256" key="6">
    <source>
        <dbReference type="ARBA" id="ARBA00023136"/>
    </source>
</evidence>
<dbReference type="PANTHER" id="PTHR21624">
    <property type="entry name" value="STEROL DESATURASE-RELATED PROTEIN"/>
    <property type="match status" value="1"/>
</dbReference>
<dbReference type="EMBL" id="CAJNBJ010000018">
    <property type="protein sequence ID" value="CAE6789310.1"/>
    <property type="molecule type" value="Genomic_DNA"/>
</dbReference>
<evidence type="ECO:0000256" key="3">
    <source>
        <dbReference type="ARBA" id="ARBA00022989"/>
    </source>
</evidence>
<dbReference type="InterPro" id="IPR051689">
    <property type="entry name" value="Sterol_desaturase/TMEM195"/>
</dbReference>
<feature type="transmembrane region" description="Helical" evidence="7">
    <location>
        <begin position="13"/>
        <end position="32"/>
    </location>
</feature>
<comment type="caution">
    <text evidence="9">The sequence shown here is derived from an EMBL/GenBank/DDBJ whole genome shotgun (WGS) entry which is preliminary data.</text>
</comment>
<keyword evidence="10" id="KW-1185">Reference proteome</keyword>
<evidence type="ECO:0000256" key="5">
    <source>
        <dbReference type="ARBA" id="ARBA00023098"/>
    </source>
</evidence>
<feature type="domain" description="Fatty acid hydroxylase" evidence="8">
    <location>
        <begin position="88"/>
        <end position="221"/>
    </location>
</feature>
<evidence type="ECO:0000256" key="7">
    <source>
        <dbReference type="SAM" id="Phobius"/>
    </source>
</evidence>
<dbReference type="RefSeq" id="WP_213043840.1">
    <property type="nucleotide sequence ID" value="NZ_CAJNBJ010000018.1"/>
</dbReference>
<keyword evidence="3 7" id="KW-1133">Transmembrane helix</keyword>
<evidence type="ECO:0000259" key="8">
    <source>
        <dbReference type="Pfam" id="PF04116"/>
    </source>
</evidence>
<sequence>MVRVRPGVMNNSLYPYLLFWGVGLLCFAAEWLHPAHPIRYRSVLWKDLLALGLYNLSFLLVVQVTDRIPIPQYLPVALYNLPSVWKLLLFYLVEDFGLYWVHRLMHTRTVWPVHRWHHSPTSLYWLAGIRATIPHIALFNLTYVAALPLLHEASGWVFQVIMVEHIVRNSWMHLNVTWNSAWLEWVFVTPRYHHIHHSSAPAHQVKNLGALLTIWDRLFGTYYNPDRIQGQLSFGLNERVTPARLVIGL</sequence>
<protein>
    <submittedName>
        <fullName evidence="9">Fatty acid hydroxylase domain-containing protein</fullName>
    </submittedName>
</protein>
<gene>
    <name evidence="9" type="ORF">NSPZN2_50265</name>
</gene>
<evidence type="ECO:0000256" key="2">
    <source>
        <dbReference type="ARBA" id="ARBA00022692"/>
    </source>
</evidence>
<dbReference type="PANTHER" id="PTHR21624:SF1">
    <property type="entry name" value="ALKYLGLYCEROL MONOOXYGENASE"/>
    <property type="match status" value="1"/>
</dbReference>